<evidence type="ECO:0000313" key="3">
    <source>
        <dbReference type="Proteomes" id="UP000825729"/>
    </source>
</evidence>
<evidence type="ECO:0000259" key="1">
    <source>
        <dbReference type="Pfam" id="PF13456"/>
    </source>
</evidence>
<gene>
    <name evidence="2" type="ORF">H6P81_002956</name>
</gene>
<protein>
    <recommendedName>
        <fullName evidence="1">RNase H type-1 domain-containing protein</fullName>
    </recommendedName>
</protein>
<dbReference type="Proteomes" id="UP000825729">
    <property type="component" value="Unassembled WGS sequence"/>
</dbReference>
<dbReference type="EMBL" id="JAINDJ010000002">
    <property type="protein sequence ID" value="KAG9458448.1"/>
    <property type="molecule type" value="Genomic_DNA"/>
</dbReference>
<evidence type="ECO:0000313" key="2">
    <source>
        <dbReference type="EMBL" id="KAG9458448.1"/>
    </source>
</evidence>
<dbReference type="AlphaFoldDB" id="A0AAV7FFR5"/>
<dbReference type="GO" id="GO:0004523">
    <property type="term" value="F:RNA-DNA hybrid ribonuclease activity"/>
    <property type="evidence" value="ECO:0007669"/>
    <property type="project" value="InterPro"/>
</dbReference>
<name>A0AAV7FFR5_ARIFI</name>
<comment type="caution">
    <text evidence="2">The sequence shown here is derived from an EMBL/GenBank/DDBJ whole genome shotgun (WGS) entry which is preliminary data.</text>
</comment>
<dbReference type="SUPFAM" id="SSF53098">
    <property type="entry name" value="Ribonuclease H-like"/>
    <property type="match status" value="1"/>
</dbReference>
<dbReference type="Gene3D" id="3.30.420.10">
    <property type="entry name" value="Ribonuclease H-like superfamily/Ribonuclease H"/>
    <property type="match status" value="1"/>
</dbReference>
<dbReference type="CDD" id="cd09279">
    <property type="entry name" value="RNase_HI_like"/>
    <property type="match status" value="1"/>
</dbReference>
<dbReference type="InterPro" id="IPR012337">
    <property type="entry name" value="RNaseH-like_sf"/>
</dbReference>
<organism evidence="2 3">
    <name type="scientific">Aristolochia fimbriata</name>
    <name type="common">White veined hardy Dutchman's pipe vine</name>
    <dbReference type="NCBI Taxonomy" id="158543"/>
    <lineage>
        <taxon>Eukaryota</taxon>
        <taxon>Viridiplantae</taxon>
        <taxon>Streptophyta</taxon>
        <taxon>Embryophyta</taxon>
        <taxon>Tracheophyta</taxon>
        <taxon>Spermatophyta</taxon>
        <taxon>Magnoliopsida</taxon>
        <taxon>Magnoliidae</taxon>
        <taxon>Piperales</taxon>
        <taxon>Aristolochiaceae</taxon>
        <taxon>Aristolochia</taxon>
    </lineage>
</organism>
<dbReference type="Pfam" id="PF13456">
    <property type="entry name" value="RVT_3"/>
    <property type="match status" value="1"/>
</dbReference>
<feature type="domain" description="RNase H type-1" evidence="1">
    <location>
        <begin position="4"/>
        <end position="108"/>
    </location>
</feature>
<accession>A0AAV7FFR5</accession>
<dbReference type="InterPro" id="IPR036397">
    <property type="entry name" value="RNaseH_sf"/>
</dbReference>
<reference evidence="2 3" key="1">
    <citation type="submission" date="2021-07" db="EMBL/GenBank/DDBJ databases">
        <title>The Aristolochia fimbriata genome: insights into angiosperm evolution, floral development and chemical biosynthesis.</title>
        <authorList>
            <person name="Jiao Y."/>
        </authorList>
    </citation>
    <scope>NUCLEOTIDE SEQUENCE [LARGE SCALE GENOMIC DNA]</scope>
    <source>
        <strain evidence="2">IBCAS-2021</strain>
        <tissue evidence="2">Leaf</tissue>
    </source>
</reference>
<dbReference type="PANTHER" id="PTHR48475:SF1">
    <property type="entry name" value="RNASE H TYPE-1 DOMAIN-CONTAINING PROTEIN"/>
    <property type="match status" value="1"/>
</dbReference>
<sequence length="145" mass="15834">MYFDGPASRNGAGAGVLFVSPKDDLLPYSFVLAENCSNNVAKYQALLLGLDMVIEMEIPQLEVYCDSALFIKQITGDFEHADDLLAIIPQTSLHYISRTRNGPADALAGIAASLAQIDNRPSQVPICERWVVPLVPLPSEEEVEE</sequence>
<dbReference type="GO" id="GO:0003676">
    <property type="term" value="F:nucleic acid binding"/>
    <property type="evidence" value="ECO:0007669"/>
    <property type="project" value="InterPro"/>
</dbReference>
<dbReference type="PANTHER" id="PTHR48475">
    <property type="entry name" value="RIBONUCLEASE H"/>
    <property type="match status" value="1"/>
</dbReference>
<keyword evidence="3" id="KW-1185">Reference proteome</keyword>
<dbReference type="InterPro" id="IPR002156">
    <property type="entry name" value="RNaseH_domain"/>
</dbReference>
<proteinExistence type="predicted"/>